<evidence type="ECO:0000313" key="1">
    <source>
        <dbReference type="EMBL" id="KKZ68103.1"/>
    </source>
</evidence>
<dbReference type="GO" id="GO:0016491">
    <property type="term" value="F:oxidoreductase activity"/>
    <property type="evidence" value="ECO:0007669"/>
    <property type="project" value="TreeGrafter"/>
</dbReference>
<dbReference type="VEuPathDB" id="FungiDB:EMCG_06213"/>
<dbReference type="Proteomes" id="UP000034164">
    <property type="component" value="Unassembled WGS sequence"/>
</dbReference>
<comment type="caution">
    <text evidence="1">The sequence shown here is derived from an EMBL/GenBank/DDBJ whole genome shotgun (WGS) entry which is preliminary data.</text>
</comment>
<evidence type="ECO:0000313" key="2">
    <source>
        <dbReference type="Proteomes" id="UP000034164"/>
    </source>
</evidence>
<dbReference type="SUPFAM" id="SSF51905">
    <property type="entry name" value="FAD/NAD(P)-binding domain"/>
    <property type="match status" value="1"/>
</dbReference>
<reference evidence="2" key="1">
    <citation type="journal article" date="2015" name="PLoS Genet.">
        <title>The dynamic genome and transcriptome of the human fungal pathogen Blastomyces and close relative Emmonsia.</title>
        <authorList>
            <person name="Munoz J.F."/>
            <person name="Gauthier G.M."/>
            <person name="Desjardins C.A."/>
            <person name="Gallo J.E."/>
            <person name="Holder J."/>
            <person name="Sullivan T.D."/>
            <person name="Marty A.J."/>
            <person name="Carmen J.C."/>
            <person name="Chen Z."/>
            <person name="Ding L."/>
            <person name="Gujja S."/>
            <person name="Magrini V."/>
            <person name="Misas E."/>
            <person name="Mitreva M."/>
            <person name="Priest M."/>
            <person name="Saif S."/>
            <person name="Whiston E.A."/>
            <person name="Young S."/>
            <person name="Zeng Q."/>
            <person name="Goldman W.E."/>
            <person name="Mardis E.R."/>
            <person name="Taylor J.W."/>
            <person name="McEwen J.G."/>
            <person name="Clay O.K."/>
            <person name="Klein B.S."/>
            <person name="Cuomo C.A."/>
        </authorList>
    </citation>
    <scope>NUCLEOTIDE SEQUENCE [LARGE SCALE GENOMIC DNA]</scope>
    <source>
        <strain evidence="2">UAMH 3008</strain>
    </source>
</reference>
<dbReference type="AlphaFoldDB" id="A0A0G2IC45"/>
<dbReference type="Gene3D" id="3.50.50.60">
    <property type="entry name" value="FAD/NAD(P)-binding domain"/>
    <property type="match status" value="1"/>
</dbReference>
<dbReference type="PRINTS" id="PR00419">
    <property type="entry name" value="ADXRDTASE"/>
</dbReference>
<dbReference type="Gene3D" id="1.10.405.20">
    <property type="match status" value="1"/>
</dbReference>
<dbReference type="EMBL" id="LCZI01000154">
    <property type="protein sequence ID" value="KKZ68103.1"/>
    <property type="molecule type" value="Genomic_DNA"/>
</dbReference>
<dbReference type="Gene3D" id="3.30.70.1990">
    <property type="match status" value="1"/>
</dbReference>
<dbReference type="PANTHER" id="PTHR42923">
    <property type="entry name" value="PROTOPORPHYRINOGEN OXIDASE"/>
    <property type="match status" value="1"/>
</dbReference>
<dbReference type="Pfam" id="PF13450">
    <property type="entry name" value="NAD_binding_8"/>
    <property type="match status" value="1"/>
</dbReference>
<protein>
    <recommendedName>
        <fullName evidence="3">Amine oxidase domain-containing protein</fullName>
    </recommendedName>
</protein>
<dbReference type="OrthoDB" id="2019015at2759"/>
<dbReference type="PANTHER" id="PTHR42923:SF20">
    <property type="entry name" value="FLAVIN-CONTAINING AMINE OXIDASEDEHYDROGENASE"/>
    <property type="match status" value="1"/>
</dbReference>
<dbReference type="InterPro" id="IPR036188">
    <property type="entry name" value="FAD/NAD-bd_sf"/>
</dbReference>
<gene>
    <name evidence="1" type="ORF">EMCG_06213</name>
</gene>
<sequence>MDFASQSANRQRVLIIGAGAAGMSCAATLAEHPNKFDVTIMERASAPGGVATSLSLDRHLYGADWMNNGVQGGPSLFRHTFKYLRDYGFEPKEMKLQFSFGKGKEDFWTNVFPTALVEKHADEIRRFGRALDIIGKGGIALWILPVKLFLGFFRFSKEFRYKMVIPLASIVLGTGNQTEDVPCGLLQQLFYDPGMKVWDYDPVSFVPNLPSMFTFPNMRLFYRDWAIGLCSKGVTIRLNTEVIRIIRRDRDGIAVETTQANSDAQSDSLGRSHSNVTEGFDKLVLCIPGDGASLLLGKLATWKEKFVLGGIKMFNRLTITHSDSAYIRELYETRFQEELCAKPRTKEQEDQIAFAKGAAGEQPGFRPMYYTRAYPEKKNKMEPGFDCSNFQYQFQPDIKSGQAALPFDHHVFQSHFLDDKLKHLWGANKIDESTILERKWWHQLSHRWQHYVRVAPAIRFINGNKNTYFAGSWTFLDIHELACISGIAAAYRLGAEYENFDDLAAANFAKYLKNAHGIKFGG</sequence>
<accession>A0A0G2IC45</accession>
<dbReference type="InterPro" id="IPR050464">
    <property type="entry name" value="Zeta_carotene_desat/Oxidored"/>
</dbReference>
<proteinExistence type="predicted"/>
<organism evidence="1 2">
    <name type="scientific">[Emmonsia] crescens</name>
    <dbReference type="NCBI Taxonomy" id="73230"/>
    <lineage>
        <taxon>Eukaryota</taxon>
        <taxon>Fungi</taxon>
        <taxon>Dikarya</taxon>
        <taxon>Ascomycota</taxon>
        <taxon>Pezizomycotina</taxon>
        <taxon>Eurotiomycetes</taxon>
        <taxon>Eurotiomycetidae</taxon>
        <taxon>Onygenales</taxon>
        <taxon>Ajellomycetaceae</taxon>
        <taxon>Emergomyces</taxon>
    </lineage>
</organism>
<evidence type="ECO:0008006" key="3">
    <source>
        <dbReference type="Google" id="ProtNLM"/>
    </source>
</evidence>
<name>A0A0G2IC45_9EURO</name>